<comment type="caution">
    <text evidence="1">The sequence shown here is derived from an EMBL/GenBank/DDBJ whole genome shotgun (WGS) entry which is preliminary data.</text>
</comment>
<gene>
    <name evidence="1" type="ORF">EYR41_010043</name>
</gene>
<name>A0A7C8KNB0_ORBOL</name>
<reference evidence="1 2" key="1">
    <citation type="submission" date="2019-03" db="EMBL/GenBank/DDBJ databases">
        <title>Nematode-trapping fungi genome.</title>
        <authorList>
            <person name="Vidal-Diez De Ulzurrun G."/>
        </authorList>
    </citation>
    <scope>NUCLEOTIDE SEQUENCE [LARGE SCALE GENOMIC DNA]</scope>
    <source>
        <strain evidence="1 2">TWF154</strain>
    </source>
</reference>
<protein>
    <submittedName>
        <fullName evidence="1">Uncharacterized protein</fullName>
    </submittedName>
</protein>
<sequence length="225" mass="24824">MIKPNKLTRSYTNYIPPLFYSITISNNQQLIPYTSFSNMGICFGDPIYVLQTESSDDVSSSSGAYADDGVTVSSLSTSYILAMIEDLNLLHHNPQNQPLDTSYEDLSISILSLREATCYQDSVCSRSNASTCKLTATTQSEQRDTTEEFEVAVDIGGFLWHPVGRYINGDEELDPWTVFSYRALGSGTVSDAGVEPDSGWDCEFPAYPDYASLTSLEGTLECEML</sequence>
<proteinExistence type="predicted"/>
<accession>A0A7C8KNB0</accession>
<dbReference type="AlphaFoldDB" id="A0A7C8KNB0"/>
<evidence type="ECO:0000313" key="1">
    <source>
        <dbReference type="EMBL" id="TGJ63959.1"/>
    </source>
</evidence>
<organism evidence="1 2">
    <name type="scientific">Orbilia oligospora</name>
    <name type="common">Nematode-trapping fungus</name>
    <name type="synonym">Arthrobotrys oligospora</name>
    <dbReference type="NCBI Taxonomy" id="2813651"/>
    <lineage>
        <taxon>Eukaryota</taxon>
        <taxon>Fungi</taxon>
        <taxon>Dikarya</taxon>
        <taxon>Ascomycota</taxon>
        <taxon>Pezizomycotina</taxon>
        <taxon>Orbiliomycetes</taxon>
        <taxon>Orbiliales</taxon>
        <taxon>Orbiliaceae</taxon>
        <taxon>Orbilia</taxon>
    </lineage>
</organism>
<evidence type="ECO:0000313" key="2">
    <source>
        <dbReference type="Proteomes" id="UP000297595"/>
    </source>
</evidence>
<dbReference type="Proteomes" id="UP000297595">
    <property type="component" value="Unassembled WGS sequence"/>
</dbReference>
<dbReference type="EMBL" id="SOZJ01000007">
    <property type="protein sequence ID" value="TGJ63959.1"/>
    <property type="molecule type" value="Genomic_DNA"/>
</dbReference>